<comment type="caution">
    <text evidence="3">The sequence shown here is derived from an EMBL/GenBank/DDBJ whole genome shotgun (WGS) entry which is preliminary data.</text>
</comment>
<evidence type="ECO:0000259" key="2">
    <source>
        <dbReference type="Pfam" id="PF00534"/>
    </source>
</evidence>
<proteinExistence type="predicted"/>
<name>A0A1F5VHH7_9BACT</name>
<reference evidence="3 4" key="1">
    <citation type="journal article" date="2016" name="Nat. Commun.">
        <title>Thousands of microbial genomes shed light on interconnected biogeochemical processes in an aquifer system.</title>
        <authorList>
            <person name="Anantharaman K."/>
            <person name="Brown C.T."/>
            <person name="Hug L.A."/>
            <person name="Sharon I."/>
            <person name="Castelle C.J."/>
            <person name="Probst A.J."/>
            <person name="Thomas B.C."/>
            <person name="Singh A."/>
            <person name="Wilkins M.J."/>
            <person name="Karaoz U."/>
            <person name="Brodie E.L."/>
            <person name="Williams K.H."/>
            <person name="Hubbard S.S."/>
            <person name="Banfield J.F."/>
        </authorList>
    </citation>
    <scope>NUCLEOTIDE SEQUENCE [LARGE SCALE GENOMIC DNA]</scope>
</reference>
<dbReference type="STRING" id="1798325.A2834_00600"/>
<keyword evidence="1" id="KW-1133">Transmembrane helix</keyword>
<evidence type="ECO:0000313" key="3">
    <source>
        <dbReference type="EMBL" id="OGF62876.1"/>
    </source>
</evidence>
<dbReference type="AlphaFoldDB" id="A0A1F5VHH7"/>
<keyword evidence="1" id="KW-0472">Membrane</keyword>
<evidence type="ECO:0000256" key="1">
    <source>
        <dbReference type="SAM" id="Phobius"/>
    </source>
</evidence>
<dbReference type="InterPro" id="IPR050194">
    <property type="entry name" value="Glycosyltransferase_grp1"/>
</dbReference>
<dbReference type="Gene3D" id="3.40.50.2000">
    <property type="entry name" value="Glycogen Phosphorylase B"/>
    <property type="match status" value="1"/>
</dbReference>
<dbReference type="SUPFAM" id="SSF53756">
    <property type="entry name" value="UDP-Glycosyltransferase/glycogen phosphorylase"/>
    <property type="match status" value="1"/>
</dbReference>
<dbReference type="Proteomes" id="UP000179251">
    <property type="component" value="Unassembled WGS sequence"/>
</dbReference>
<feature type="domain" description="Glycosyl transferase family 1" evidence="2">
    <location>
        <begin position="162"/>
        <end position="289"/>
    </location>
</feature>
<dbReference type="CDD" id="cd03801">
    <property type="entry name" value="GT4_PimA-like"/>
    <property type="match status" value="1"/>
</dbReference>
<accession>A0A1F5VHH7</accession>
<dbReference type="GO" id="GO:0016757">
    <property type="term" value="F:glycosyltransferase activity"/>
    <property type="evidence" value="ECO:0007669"/>
    <property type="project" value="InterPro"/>
</dbReference>
<sequence length="341" mass="38753">MNLLIFTQKVDKGDDNLGFFHEWLKKFAEKTDRVFVVANFVGEHNLPANVEVFSLGKEKKFGRIRRYLNFYKYLFSILSKADAVFVHMIPAWVVFIWPAAVLYRKPIFLWYTHKSVTFSLRVAEKLTAKIFTASPESCRLNSQKIVVTGHGIDTNRFAPRRETLKSEKNTLKLLSVGRISESKNYEFLIDVVSVLVKQERNAILDIVGAPITKLDFLYKKKLENLIAEKNLRNNINFIGAKTYDEMLDVYNGHDVLLHASETGSLDKAVLEAMACGLPVLTTSEAFSGMLDVLPKDANLIAGRIAHLNRDLPVRQAGMSLRKIVVDNHNLDNLVEKIIKNL</sequence>
<protein>
    <recommendedName>
        <fullName evidence="2">Glycosyl transferase family 1 domain-containing protein</fullName>
    </recommendedName>
</protein>
<gene>
    <name evidence="3" type="ORF">A2834_00600</name>
</gene>
<dbReference type="InterPro" id="IPR001296">
    <property type="entry name" value="Glyco_trans_1"/>
</dbReference>
<dbReference type="Pfam" id="PF00534">
    <property type="entry name" value="Glycos_transf_1"/>
    <property type="match status" value="1"/>
</dbReference>
<evidence type="ECO:0000313" key="4">
    <source>
        <dbReference type="Proteomes" id="UP000179251"/>
    </source>
</evidence>
<dbReference type="PANTHER" id="PTHR45947">
    <property type="entry name" value="SULFOQUINOVOSYL TRANSFERASE SQD2"/>
    <property type="match status" value="1"/>
</dbReference>
<organism evidence="3 4">
    <name type="scientific">Candidatus Giovannonibacteria bacterium RIFCSPHIGHO2_01_FULL_45_23</name>
    <dbReference type="NCBI Taxonomy" id="1798325"/>
    <lineage>
        <taxon>Bacteria</taxon>
        <taxon>Candidatus Giovannoniibacteriota</taxon>
    </lineage>
</organism>
<dbReference type="PANTHER" id="PTHR45947:SF3">
    <property type="entry name" value="SULFOQUINOVOSYL TRANSFERASE SQD2"/>
    <property type="match status" value="1"/>
</dbReference>
<keyword evidence="1" id="KW-0812">Transmembrane</keyword>
<feature type="transmembrane region" description="Helical" evidence="1">
    <location>
        <begin position="73"/>
        <end position="97"/>
    </location>
</feature>
<dbReference type="EMBL" id="MFHD01000011">
    <property type="protein sequence ID" value="OGF62876.1"/>
    <property type="molecule type" value="Genomic_DNA"/>
</dbReference>